<comment type="caution">
    <text evidence="1">The sequence shown here is derived from an EMBL/GenBank/DDBJ whole genome shotgun (WGS) entry which is preliminary data.</text>
</comment>
<dbReference type="Proteomes" id="UP000636960">
    <property type="component" value="Unassembled WGS sequence"/>
</dbReference>
<dbReference type="EMBL" id="BOMV01000099">
    <property type="protein sequence ID" value="GIF01146.1"/>
    <property type="molecule type" value="Genomic_DNA"/>
</dbReference>
<protein>
    <submittedName>
        <fullName evidence="1">Uncharacterized protein</fullName>
    </submittedName>
</protein>
<reference evidence="1" key="1">
    <citation type="submission" date="2021-01" db="EMBL/GenBank/DDBJ databases">
        <title>Whole genome shotgun sequence of Actinoplanes rishiriensis NBRC 108556.</title>
        <authorList>
            <person name="Komaki H."/>
            <person name="Tamura T."/>
        </authorList>
    </citation>
    <scope>NUCLEOTIDE SEQUENCE</scope>
    <source>
        <strain evidence="1">NBRC 108556</strain>
    </source>
</reference>
<evidence type="ECO:0000313" key="2">
    <source>
        <dbReference type="Proteomes" id="UP000636960"/>
    </source>
</evidence>
<name>A0A919K5D9_9ACTN</name>
<sequence length="46" mass="5039">MDAFGGLRSHRAGVEVCLQRADQRFCTAPSTDKGRQHGLDEFDMAG</sequence>
<organism evidence="1 2">
    <name type="scientific">Paractinoplanes rishiriensis</name>
    <dbReference type="NCBI Taxonomy" id="1050105"/>
    <lineage>
        <taxon>Bacteria</taxon>
        <taxon>Bacillati</taxon>
        <taxon>Actinomycetota</taxon>
        <taxon>Actinomycetes</taxon>
        <taxon>Micromonosporales</taxon>
        <taxon>Micromonosporaceae</taxon>
        <taxon>Paractinoplanes</taxon>
    </lineage>
</organism>
<dbReference type="RefSeq" id="WP_239163501.1">
    <property type="nucleotide sequence ID" value="NZ_BOMV01000099.1"/>
</dbReference>
<evidence type="ECO:0000313" key="1">
    <source>
        <dbReference type="EMBL" id="GIF01146.1"/>
    </source>
</evidence>
<proteinExistence type="predicted"/>
<keyword evidence="2" id="KW-1185">Reference proteome</keyword>
<accession>A0A919K5D9</accession>
<dbReference type="AlphaFoldDB" id="A0A919K5D9"/>
<gene>
    <name evidence="1" type="ORF">Ari01nite_86100</name>
</gene>